<dbReference type="RefSeq" id="WP_097277595.1">
    <property type="nucleotide sequence ID" value="NZ_OCNJ01000001.1"/>
</dbReference>
<dbReference type="GO" id="GO:0004029">
    <property type="term" value="F:aldehyde dehydrogenase (NAD+) activity"/>
    <property type="evidence" value="ECO:0007669"/>
    <property type="project" value="TreeGrafter"/>
</dbReference>
<dbReference type="Pfam" id="PF01370">
    <property type="entry name" value="Epimerase"/>
    <property type="match status" value="1"/>
</dbReference>
<dbReference type="PRINTS" id="PR00081">
    <property type="entry name" value="GDHRDH"/>
</dbReference>
<dbReference type="PANTHER" id="PTHR48079:SF6">
    <property type="entry name" value="NAD(P)-BINDING DOMAIN-CONTAINING PROTEIN-RELATED"/>
    <property type="match status" value="1"/>
</dbReference>
<dbReference type="InterPro" id="IPR002347">
    <property type="entry name" value="SDR_fam"/>
</dbReference>
<feature type="domain" description="NAD-dependent epimerase/dehydratase" evidence="1">
    <location>
        <begin position="8"/>
        <end position="233"/>
    </location>
</feature>
<evidence type="ECO:0000313" key="2">
    <source>
        <dbReference type="EMBL" id="SOD90955.1"/>
    </source>
</evidence>
<dbReference type="Gene3D" id="3.40.50.720">
    <property type="entry name" value="NAD(P)-binding Rossmann-like Domain"/>
    <property type="match status" value="1"/>
</dbReference>
<dbReference type="PANTHER" id="PTHR48079">
    <property type="entry name" value="PROTEIN YEEZ"/>
    <property type="match status" value="1"/>
</dbReference>
<dbReference type="EMBL" id="OCNJ01000001">
    <property type="protein sequence ID" value="SOD90955.1"/>
    <property type="molecule type" value="Genomic_DNA"/>
</dbReference>
<evidence type="ECO:0000313" key="3">
    <source>
        <dbReference type="Proteomes" id="UP000219621"/>
    </source>
</evidence>
<evidence type="ECO:0000259" key="1">
    <source>
        <dbReference type="Pfam" id="PF01370"/>
    </source>
</evidence>
<protein>
    <submittedName>
        <fullName evidence="2">Dihydroflavonol-4-reductase</fullName>
    </submittedName>
</protein>
<keyword evidence="3" id="KW-1185">Reference proteome</keyword>
<organism evidence="2 3">
    <name type="scientific">Caenispirillum bisanense</name>
    <dbReference type="NCBI Taxonomy" id="414052"/>
    <lineage>
        <taxon>Bacteria</taxon>
        <taxon>Pseudomonadati</taxon>
        <taxon>Pseudomonadota</taxon>
        <taxon>Alphaproteobacteria</taxon>
        <taxon>Rhodospirillales</taxon>
        <taxon>Novispirillaceae</taxon>
        <taxon>Caenispirillum</taxon>
    </lineage>
</organism>
<accession>A0A286G630</accession>
<reference evidence="2 3" key="1">
    <citation type="submission" date="2017-09" db="EMBL/GenBank/DDBJ databases">
        <authorList>
            <person name="Ehlers B."/>
            <person name="Leendertz F.H."/>
        </authorList>
    </citation>
    <scope>NUCLEOTIDE SEQUENCE [LARGE SCALE GENOMIC DNA]</scope>
    <source>
        <strain evidence="2 3">USBA 140</strain>
    </source>
</reference>
<gene>
    <name evidence="2" type="ORF">SAMN05421508_101736</name>
</gene>
<proteinExistence type="predicted"/>
<dbReference type="GO" id="GO:0005737">
    <property type="term" value="C:cytoplasm"/>
    <property type="evidence" value="ECO:0007669"/>
    <property type="project" value="TreeGrafter"/>
</dbReference>
<dbReference type="InterPro" id="IPR001509">
    <property type="entry name" value="Epimerase_deHydtase"/>
</dbReference>
<sequence length="332" mass="34823">MTDAPVSLVTGGSGFLGRHLVAALRRRNHRVRIMDPAAGSLPPAPGVEVRAASILDPAALAAAMEGVGHVWHVAANAGLWAPDPAVFERINVGGTRAVLDAARAAPQVARIVCVSSAVALVGRATPVPIAETTPRPPLEELAGAYARSKARALALAEQAAAEGAPVVTVFPTVPLGAGDDTPTPPTRMLTDFLAGRVPAYLECRMNWVGAPDCAEGIALAGERGRPGEGYILGGENLWFGDFLRLLQEVSGSPMPRRRVPYGVAFAAAAVQEWLADTLTRRPPQAPLAGVRLAGRAQWFDSGKAARDLGWQPRPLREPLAEAVAWLREAGRA</sequence>
<dbReference type="AlphaFoldDB" id="A0A286G630"/>
<name>A0A286G630_9PROT</name>
<dbReference type="InterPro" id="IPR036291">
    <property type="entry name" value="NAD(P)-bd_dom_sf"/>
</dbReference>
<dbReference type="SUPFAM" id="SSF51735">
    <property type="entry name" value="NAD(P)-binding Rossmann-fold domains"/>
    <property type="match status" value="1"/>
</dbReference>
<dbReference type="InterPro" id="IPR051783">
    <property type="entry name" value="NAD(P)-dependent_oxidoreduct"/>
</dbReference>
<dbReference type="OrthoDB" id="9801785at2"/>
<dbReference type="Proteomes" id="UP000219621">
    <property type="component" value="Unassembled WGS sequence"/>
</dbReference>